<organism evidence="1 2">
    <name type="scientific">Kribbella koreensis</name>
    <dbReference type="NCBI Taxonomy" id="57909"/>
    <lineage>
        <taxon>Bacteria</taxon>
        <taxon>Bacillati</taxon>
        <taxon>Actinomycetota</taxon>
        <taxon>Actinomycetes</taxon>
        <taxon>Propionibacteriales</taxon>
        <taxon>Kribbellaceae</taxon>
        <taxon>Kribbella</taxon>
    </lineage>
</organism>
<accession>A0ABP4B5I0</accession>
<protein>
    <submittedName>
        <fullName evidence="1">Uncharacterized protein</fullName>
    </submittedName>
</protein>
<proteinExistence type="predicted"/>
<keyword evidence="2" id="KW-1185">Reference proteome</keyword>
<dbReference type="Proteomes" id="UP001500542">
    <property type="component" value="Unassembled WGS sequence"/>
</dbReference>
<reference evidence="2" key="1">
    <citation type="journal article" date="2019" name="Int. J. Syst. Evol. Microbiol.">
        <title>The Global Catalogue of Microorganisms (GCM) 10K type strain sequencing project: providing services to taxonomists for standard genome sequencing and annotation.</title>
        <authorList>
            <consortium name="The Broad Institute Genomics Platform"/>
            <consortium name="The Broad Institute Genome Sequencing Center for Infectious Disease"/>
            <person name="Wu L."/>
            <person name="Ma J."/>
        </authorList>
    </citation>
    <scope>NUCLEOTIDE SEQUENCE [LARGE SCALE GENOMIC DNA]</scope>
    <source>
        <strain evidence="2">JCM 10977</strain>
    </source>
</reference>
<evidence type="ECO:0000313" key="2">
    <source>
        <dbReference type="Proteomes" id="UP001500542"/>
    </source>
</evidence>
<evidence type="ECO:0000313" key="1">
    <source>
        <dbReference type="EMBL" id="GAA0943211.1"/>
    </source>
</evidence>
<comment type="caution">
    <text evidence="1">The sequence shown here is derived from an EMBL/GenBank/DDBJ whole genome shotgun (WGS) entry which is preliminary data.</text>
</comment>
<sequence>MPVVRIQPKPVLPELGFPTYDQCELGLSSNSSGPVLRVGTSAFFATAADLAAVRKAYDATKGEPAKSLTVGQGGFGTSRFVVFLADGKLRKISGPPATLAKYVVLAQDAAQQTGGLPEPAPYITRPECERGTSAATKVMGIEASVRRDGETDAGDIVCAWLTKTRVLYSTVRRVKDAEAITAPISKAATSFPMPLGDEAYVDTVTGRSIIRVGTDKIVDLVPLPAGTTDKDDMASFVLTMSGLYTR</sequence>
<gene>
    <name evidence="1" type="ORF">GCM10009554_36360</name>
</gene>
<name>A0ABP4B5I0_9ACTN</name>
<dbReference type="EMBL" id="BAAAHK010000007">
    <property type="protein sequence ID" value="GAA0943211.1"/>
    <property type="molecule type" value="Genomic_DNA"/>
</dbReference>